<dbReference type="AlphaFoldDB" id="A0A1F8HB08"/>
<gene>
    <name evidence="1" type="ORF">A3I39_00340</name>
</gene>
<sequence>MYTNTPNVFQSAIAGDTLTVLGLANGTGTLSVCSSGGLGSGCASLNITVGYNAYPTPYPYPAYTPYPTYNQITFSQSSINLNFGQSANVTIYGGSGGSYYLAYNSNSNGIQASLSGSTLYLNALSVYTGSNNVVVICTASTNCAALTVTVGNQTQPGGQNWAYCASENSYCNFSGTQTVRYGANGVYYYRTLSNGTYCNNSIFGDPAFGQVKQCAYGGTYGY</sequence>
<name>A0A1F8HB08_9BACT</name>
<evidence type="ECO:0000313" key="2">
    <source>
        <dbReference type="Proteomes" id="UP000178155"/>
    </source>
</evidence>
<evidence type="ECO:0000313" key="1">
    <source>
        <dbReference type="EMBL" id="OGN34126.1"/>
    </source>
</evidence>
<reference evidence="1 2" key="1">
    <citation type="journal article" date="2016" name="Nat. Commun.">
        <title>Thousands of microbial genomes shed light on interconnected biogeochemical processes in an aquifer system.</title>
        <authorList>
            <person name="Anantharaman K."/>
            <person name="Brown C.T."/>
            <person name="Hug L.A."/>
            <person name="Sharon I."/>
            <person name="Castelle C.J."/>
            <person name="Probst A.J."/>
            <person name="Thomas B.C."/>
            <person name="Singh A."/>
            <person name="Wilkins M.J."/>
            <person name="Karaoz U."/>
            <person name="Brodie E.L."/>
            <person name="Williams K.H."/>
            <person name="Hubbard S.S."/>
            <person name="Banfield J.F."/>
        </authorList>
    </citation>
    <scope>NUCLEOTIDE SEQUENCE [LARGE SCALE GENOMIC DNA]</scope>
</reference>
<organism evidence="1 2">
    <name type="scientific">Candidatus Yanofskybacteria bacterium RIFCSPLOWO2_02_FULL_47_9b</name>
    <dbReference type="NCBI Taxonomy" id="1802708"/>
    <lineage>
        <taxon>Bacteria</taxon>
        <taxon>Candidatus Yanofskyibacteriota</taxon>
    </lineage>
</organism>
<dbReference type="Proteomes" id="UP000178155">
    <property type="component" value="Unassembled WGS sequence"/>
</dbReference>
<accession>A0A1F8HB08</accession>
<comment type="caution">
    <text evidence="1">The sequence shown here is derived from an EMBL/GenBank/DDBJ whole genome shotgun (WGS) entry which is preliminary data.</text>
</comment>
<proteinExistence type="predicted"/>
<protein>
    <submittedName>
        <fullName evidence="1">Uncharacterized protein</fullName>
    </submittedName>
</protein>
<dbReference type="EMBL" id="MGKW01000018">
    <property type="protein sequence ID" value="OGN34126.1"/>
    <property type="molecule type" value="Genomic_DNA"/>
</dbReference>